<evidence type="ECO:0008006" key="3">
    <source>
        <dbReference type="Google" id="ProtNLM"/>
    </source>
</evidence>
<dbReference type="EMBL" id="BAABIE010000005">
    <property type="protein sequence ID" value="GAA4746318.1"/>
    <property type="molecule type" value="Genomic_DNA"/>
</dbReference>
<proteinExistence type="predicted"/>
<dbReference type="RefSeq" id="WP_345313000.1">
    <property type="nucleotide sequence ID" value="NZ_BAABIE010000005.1"/>
</dbReference>
<protein>
    <recommendedName>
        <fullName evidence="3">DUF3800 domain-containing protein</fullName>
    </recommendedName>
</protein>
<sequence length="164" mass="18301">MARKKWDVVRYEWAEGHGKNRFQFHPPRDAAVIEHDDDSGTRTPRFDALKAQLDAKLGHEFGGGYYRYSRNFEVIATVKTRKAARALADLYSEVYDIYNDAPLQPSRYHGIRERAGLADFAAVADPNNRDAVRRAGKSLAAKLDDWGGNYGYAPLGVVEAAVAA</sequence>
<keyword evidence="2" id="KW-1185">Reference proteome</keyword>
<accession>A0ABP8Z4L4</accession>
<reference evidence="2" key="1">
    <citation type="journal article" date="2019" name="Int. J. Syst. Evol. Microbiol.">
        <title>The Global Catalogue of Microorganisms (GCM) 10K type strain sequencing project: providing services to taxonomists for standard genome sequencing and annotation.</title>
        <authorList>
            <consortium name="The Broad Institute Genomics Platform"/>
            <consortium name="The Broad Institute Genome Sequencing Center for Infectious Disease"/>
            <person name="Wu L."/>
            <person name="Ma J."/>
        </authorList>
    </citation>
    <scope>NUCLEOTIDE SEQUENCE [LARGE SCALE GENOMIC DNA]</scope>
    <source>
        <strain evidence="2">JCM 18077</strain>
    </source>
</reference>
<organism evidence="1 2">
    <name type="scientific">Gordonia alkaliphila</name>
    <dbReference type="NCBI Taxonomy" id="1053547"/>
    <lineage>
        <taxon>Bacteria</taxon>
        <taxon>Bacillati</taxon>
        <taxon>Actinomycetota</taxon>
        <taxon>Actinomycetes</taxon>
        <taxon>Mycobacteriales</taxon>
        <taxon>Gordoniaceae</taxon>
        <taxon>Gordonia</taxon>
    </lineage>
</organism>
<name>A0ABP8Z4L4_9ACTN</name>
<gene>
    <name evidence="1" type="ORF">GCM10023217_14940</name>
</gene>
<evidence type="ECO:0000313" key="2">
    <source>
        <dbReference type="Proteomes" id="UP001500822"/>
    </source>
</evidence>
<comment type="caution">
    <text evidence="1">The sequence shown here is derived from an EMBL/GenBank/DDBJ whole genome shotgun (WGS) entry which is preliminary data.</text>
</comment>
<dbReference type="Proteomes" id="UP001500822">
    <property type="component" value="Unassembled WGS sequence"/>
</dbReference>
<evidence type="ECO:0000313" key="1">
    <source>
        <dbReference type="EMBL" id="GAA4746318.1"/>
    </source>
</evidence>